<keyword evidence="8" id="KW-1185">Reference proteome</keyword>
<dbReference type="InterPro" id="IPR012340">
    <property type="entry name" value="NA-bd_OB-fold"/>
</dbReference>
<evidence type="ECO:0000256" key="5">
    <source>
        <dbReference type="ARBA" id="ARBA00022840"/>
    </source>
</evidence>
<dbReference type="InterPro" id="IPR003439">
    <property type="entry name" value="ABC_transporter-like_ATP-bd"/>
</dbReference>
<dbReference type="EMBL" id="JACHEU010000004">
    <property type="protein sequence ID" value="MBB6014104.1"/>
    <property type="molecule type" value="Genomic_DNA"/>
</dbReference>
<dbReference type="GO" id="GO:0140359">
    <property type="term" value="F:ABC-type transporter activity"/>
    <property type="evidence" value="ECO:0007669"/>
    <property type="project" value="UniProtKB-ARBA"/>
</dbReference>
<keyword evidence="4" id="KW-0547">Nucleotide-binding</keyword>
<evidence type="ECO:0000313" key="7">
    <source>
        <dbReference type="EMBL" id="MBB6014104.1"/>
    </source>
</evidence>
<comment type="similarity">
    <text evidence="2">Belongs to the ABC transporter superfamily.</text>
</comment>
<name>A0A7W9VVQ1_9HYPH</name>
<dbReference type="InterPro" id="IPR003593">
    <property type="entry name" value="AAA+_ATPase"/>
</dbReference>
<dbReference type="GO" id="GO:0016887">
    <property type="term" value="F:ATP hydrolysis activity"/>
    <property type="evidence" value="ECO:0007669"/>
    <property type="project" value="InterPro"/>
</dbReference>
<dbReference type="InterPro" id="IPR008995">
    <property type="entry name" value="Mo/tungstate-bd_C_term_dom"/>
</dbReference>
<keyword evidence="3" id="KW-0813">Transport</keyword>
<accession>A0A7W9VVQ1</accession>
<dbReference type="PROSITE" id="PS50893">
    <property type="entry name" value="ABC_TRANSPORTER_2"/>
    <property type="match status" value="1"/>
</dbReference>
<evidence type="ECO:0000256" key="1">
    <source>
        <dbReference type="ARBA" id="ARBA00004417"/>
    </source>
</evidence>
<dbReference type="Gene3D" id="2.40.50.100">
    <property type="match status" value="1"/>
</dbReference>
<comment type="caution">
    <text evidence="7">The sequence shown here is derived from an EMBL/GenBank/DDBJ whole genome shotgun (WGS) entry which is preliminary data.</text>
</comment>
<dbReference type="Gene3D" id="2.40.50.140">
    <property type="entry name" value="Nucleic acid-binding proteins"/>
    <property type="match status" value="1"/>
</dbReference>
<dbReference type="SUPFAM" id="SSF50331">
    <property type="entry name" value="MOP-like"/>
    <property type="match status" value="1"/>
</dbReference>
<evidence type="ECO:0000259" key="6">
    <source>
        <dbReference type="PROSITE" id="PS50893"/>
    </source>
</evidence>
<evidence type="ECO:0000256" key="4">
    <source>
        <dbReference type="ARBA" id="ARBA00022741"/>
    </source>
</evidence>
<dbReference type="FunFam" id="3.40.50.300:FF:000042">
    <property type="entry name" value="Maltose/maltodextrin ABC transporter, ATP-binding protein"/>
    <property type="match status" value="1"/>
</dbReference>
<dbReference type="PANTHER" id="PTHR42781:SF4">
    <property type="entry name" value="SPERMIDINE_PUTRESCINE IMPORT ATP-BINDING PROTEIN POTA"/>
    <property type="match status" value="1"/>
</dbReference>
<dbReference type="PROSITE" id="PS00211">
    <property type="entry name" value="ABC_TRANSPORTER_1"/>
    <property type="match status" value="1"/>
</dbReference>
<gene>
    <name evidence="7" type="ORF">HNR59_003498</name>
</gene>
<comment type="subcellular location">
    <subcellularLocation>
        <location evidence="1">Cell inner membrane</location>
        <topology evidence="1">Peripheral membrane protein</topology>
    </subcellularLocation>
</comment>
<dbReference type="RefSeq" id="WP_183832292.1">
    <property type="nucleotide sequence ID" value="NZ_JACHEU010000004.1"/>
</dbReference>
<feature type="domain" description="ABC transporter" evidence="6">
    <location>
        <begin position="4"/>
        <end position="240"/>
    </location>
</feature>
<dbReference type="SUPFAM" id="SSF52540">
    <property type="entry name" value="P-loop containing nucleoside triphosphate hydrolases"/>
    <property type="match status" value="1"/>
</dbReference>
<dbReference type="InterPro" id="IPR050093">
    <property type="entry name" value="ABC_SmlMolc_Importer"/>
</dbReference>
<dbReference type="SMART" id="SM00382">
    <property type="entry name" value="AAA"/>
    <property type="match status" value="1"/>
</dbReference>
<evidence type="ECO:0000256" key="3">
    <source>
        <dbReference type="ARBA" id="ARBA00022448"/>
    </source>
</evidence>
<dbReference type="GO" id="GO:0005524">
    <property type="term" value="F:ATP binding"/>
    <property type="evidence" value="ECO:0007669"/>
    <property type="project" value="UniProtKB-KW"/>
</dbReference>
<dbReference type="AlphaFoldDB" id="A0A7W9VVQ1"/>
<dbReference type="InterPro" id="IPR017871">
    <property type="entry name" value="ABC_transporter-like_CS"/>
</dbReference>
<dbReference type="InterPro" id="IPR013611">
    <property type="entry name" value="Transp-assoc_OB_typ2"/>
</dbReference>
<protein>
    <submittedName>
        <fullName evidence="7">Iron(III) transport system ATP-binding protein</fullName>
    </submittedName>
</protein>
<evidence type="ECO:0000256" key="2">
    <source>
        <dbReference type="ARBA" id="ARBA00005417"/>
    </source>
</evidence>
<dbReference type="Proteomes" id="UP000533306">
    <property type="component" value="Unassembled WGS sequence"/>
</dbReference>
<sequence>MADIVIENMSRTIGALKILHDLSLSVAEGEFITLLGPSGCGKSTTLNALAGLDRPSAGRITVGGRVLYDEDAGIFVEPRFRDLGMMFQSYALWPHMTVQQNLAFTLDIRRITGAVAREKIAHALDLVDMDRYAGRYPGELSGGQQQRVALARTLVYGPRLMLLDEPLSNLDAKLRDKARDWLRDLQRRTGVTTVYVTHDQTEALALSDRIVVMEAGHIVQVGTPEQIYQQPASPFVADFVGSNNIFEARVLRRQERTLTLGLAGGIEILAPAIDGVEVGELVKAAIRPEEIVLGETNPESDPAEIHAVELLDSVYQGARHVLAFRLGDVEFQAEQAKAIAAGQTLHARLPREAIHVFAPA</sequence>
<organism evidence="7 8">
    <name type="scientific">Aquamicrobium lusatiense</name>
    <dbReference type="NCBI Taxonomy" id="89772"/>
    <lineage>
        <taxon>Bacteria</taxon>
        <taxon>Pseudomonadati</taxon>
        <taxon>Pseudomonadota</taxon>
        <taxon>Alphaproteobacteria</taxon>
        <taxon>Hyphomicrobiales</taxon>
        <taxon>Phyllobacteriaceae</taxon>
        <taxon>Aquamicrobium</taxon>
    </lineage>
</organism>
<proteinExistence type="inferred from homology"/>
<dbReference type="Pfam" id="PF08402">
    <property type="entry name" value="TOBE_2"/>
    <property type="match status" value="1"/>
</dbReference>
<keyword evidence="5 7" id="KW-0067">ATP-binding</keyword>
<dbReference type="PANTHER" id="PTHR42781">
    <property type="entry name" value="SPERMIDINE/PUTRESCINE IMPORT ATP-BINDING PROTEIN POTA"/>
    <property type="match status" value="1"/>
</dbReference>
<dbReference type="InterPro" id="IPR027417">
    <property type="entry name" value="P-loop_NTPase"/>
</dbReference>
<dbReference type="Gene3D" id="3.40.50.300">
    <property type="entry name" value="P-loop containing nucleotide triphosphate hydrolases"/>
    <property type="match status" value="1"/>
</dbReference>
<reference evidence="7 8" key="1">
    <citation type="submission" date="2020-08" db="EMBL/GenBank/DDBJ databases">
        <title>Genomic Encyclopedia of Type Strains, Phase IV (KMG-IV): sequencing the most valuable type-strain genomes for metagenomic binning, comparative biology and taxonomic classification.</title>
        <authorList>
            <person name="Goeker M."/>
        </authorList>
    </citation>
    <scope>NUCLEOTIDE SEQUENCE [LARGE SCALE GENOMIC DNA]</scope>
    <source>
        <strain evidence="7 8">DSM 11099</strain>
    </source>
</reference>
<dbReference type="Pfam" id="PF00005">
    <property type="entry name" value="ABC_tran"/>
    <property type="match status" value="1"/>
</dbReference>
<evidence type="ECO:0000313" key="8">
    <source>
        <dbReference type="Proteomes" id="UP000533306"/>
    </source>
</evidence>
<dbReference type="GO" id="GO:0043190">
    <property type="term" value="C:ATP-binding cassette (ABC) transporter complex"/>
    <property type="evidence" value="ECO:0007669"/>
    <property type="project" value="InterPro"/>
</dbReference>